<sequence length="326" mass="35125">MPGVGSVATRWLSLSYDFDMDESPNQSPRIEQWLQPAALALLVAIEDRGSLSAGARAVGMAQPNASRALRTLERRLGYQLVARASTGSKLTSEGKLTVQWAREVLGSMENLWTGAQALATSADEEFSFAASMTIAEHLAPTWIRRLRQADQAVRTRMRVMNSDQVISAVQQRDTALGFVETPQVPEGLVALTVYTDQLVLITPEHHPWVERGTPVTLTELAATALVEREAGSGTRAFLDSYVGTERVTPIVEFNSNSAITHAVAAGLGPAVISRLAIEGSAAHPGFVQLPIAGTALNRPLRAIWEASRPMSAAVARFMEICTSPEP</sequence>
<evidence type="ECO:0000256" key="4">
    <source>
        <dbReference type="ARBA" id="ARBA00023163"/>
    </source>
</evidence>
<evidence type="ECO:0000256" key="2">
    <source>
        <dbReference type="ARBA" id="ARBA00023015"/>
    </source>
</evidence>
<evidence type="ECO:0000259" key="5">
    <source>
        <dbReference type="PROSITE" id="PS50931"/>
    </source>
</evidence>
<keyword evidence="2" id="KW-0805">Transcription regulation</keyword>
<dbReference type="KEGG" id="gcr:GcLGCM259_1083"/>
<dbReference type="EMBL" id="CP034412">
    <property type="protein sequence ID" value="QCY46828.1"/>
    <property type="molecule type" value="Genomic_DNA"/>
</dbReference>
<organism evidence="6 7">
    <name type="scientific">Glutamicibacter creatinolyticus</name>
    <dbReference type="NCBI Taxonomy" id="162496"/>
    <lineage>
        <taxon>Bacteria</taxon>
        <taxon>Bacillati</taxon>
        <taxon>Actinomycetota</taxon>
        <taxon>Actinomycetes</taxon>
        <taxon>Micrococcales</taxon>
        <taxon>Micrococcaceae</taxon>
        <taxon>Glutamicibacter</taxon>
    </lineage>
</organism>
<dbReference type="InterPro" id="IPR000847">
    <property type="entry name" value="LysR_HTH_N"/>
</dbReference>
<evidence type="ECO:0000313" key="6">
    <source>
        <dbReference type="EMBL" id="QCY46828.1"/>
    </source>
</evidence>
<dbReference type="InterPro" id="IPR005119">
    <property type="entry name" value="LysR_subst-bd"/>
</dbReference>
<keyword evidence="4" id="KW-0804">Transcription</keyword>
<dbReference type="InterPro" id="IPR036388">
    <property type="entry name" value="WH-like_DNA-bd_sf"/>
</dbReference>
<comment type="similarity">
    <text evidence="1">Belongs to the LysR transcriptional regulatory family.</text>
</comment>
<dbReference type="Pfam" id="PF00126">
    <property type="entry name" value="HTH_1"/>
    <property type="match status" value="1"/>
</dbReference>
<dbReference type="Gene3D" id="3.40.190.10">
    <property type="entry name" value="Periplasmic binding protein-like II"/>
    <property type="match status" value="2"/>
</dbReference>
<gene>
    <name evidence="6" type="ORF">GcLGCM259_1083</name>
</gene>
<dbReference type="PROSITE" id="PS50931">
    <property type="entry name" value="HTH_LYSR"/>
    <property type="match status" value="1"/>
</dbReference>
<dbReference type="Proteomes" id="UP000307000">
    <property type="component" value="Chromosome"/>
</dbReference>
<protein>
    <submittedName>
        <fullName evidence="6">LysR family transcriptional regulator</fullName>
    </submittedName>
</protein>
<evidence type="ECO:0000256" key="3">
    <source>
        <dbReference type="ARBA" id="ARBA00023125"/>
    </source>
</evidence>
<evidence type="ECO:0000256" key="1">
    <source>
        <dbReference type="ARBA" id="ARBA00009437"/>
    </source>
</evidence>
<evidence type="ECO:0000313" key="7">
    <source>
        <dbReference type="Proteomes" id="UP000307000"/>
    </source>
</evidence>
<keyword evidence="7" id="KW-1185">Reference proteome</keyword>
<keyword evidence="3" id="KW-0238">DNA-binding</keyword>
<accession>A0A5B7WS38</accession>
<dbReference type="PANTHER" id="PTHR30126:SF39">
    <property type="entry name" value="HTH-TYPE TRANSCRIPTIONAL REGULATOR CYSL"/>
    <property type="match status" value="1"/>
</dbReference>
<dbReference type="PANTHER" id="PTHR30126">
    <property type="entry name" value="HTH-TYPE TRANSCRIPTIONAL REGULATOR"/>
    <property type="match status" value="1"/>
</dbReference>
<dbReference type="Gene3D" id="1.10.10.10">
    <property type="entry name" value="Winged helix-like DNA-binding domain superfamily/Winged helix DNA-binding domain"/>
    <property type="match status" value="1"/>
</dbReference>
<dbReference type="GO" id="GO:0003700">
    <property type="term" value="F:DNA-binding transcription factor activity"/>
    <property type="evidence" value="ECO:0007669"/>
    <property type="project" value="InterPro"/>
</dbReference>
<dbReference type="Pfam" id="PF03466">
    <property type="entry name" value="LysR_substrate"/>
    <property type="match status" value="1"/>
</dbReference>
<dbReference type="AlphaFoldDB" id="A0A5B7WS38"/>
<dbReference type="SUPFAM" id="SSF46785">
    <property type="entry name" value="Winged helix' DNA-binding domain"/>
    <property type="match status" value="1"/>
</dbReference>
<dbReference type="GO" id="GO:0000976">
    <property type="term" value="F:transcription cis-regulatory region binding"/>
    <property type="evidence" value="ECO:0007669"/>
    <property type="project" value="TreeGrafter"/>
</dbReference>
<dbReference type="SUPFAM" id="SSF53850">
    <property type="entry name" value="Periplasmic binding protein-like II"/>
    <property type="match status" value="1"/>
</dbReference>
<reference evidence="6 7" key="1">
    <citation type="submission" date="2018-12" db="EMBL/GenBank/DDBJ databases">
        <title>Complete Genome Sequence of Glutamicibacter creatinolyticus strain LGCM259,isolated from an abscess of a 12-year-old mare in Italy.</title>
        <authorList>
            <person name="Santos R.G."/>
            <person name="Silva A.L."/>
            <person name="Seyffert N."/>
            <person name="Castro T.L.P."/>
            <person name="Attili A.R."/>
            <person name="Rifici C."/>
            <person name="Mazzullo G."/>
            <person name="Brenig B."/>
            <person name="Venanzi F."/>
            <person name="Azevedo V."/>
        </authorList>
    </citation>
    <scope>NUCLEOTIDE SEQUENCE [LARGE SCALE GENOMIC DNA]</scope>
    <source>
        <strain evidence="6 7">LGCM 259</strain>
    </source>
</reference>
<proteinExistence type="inferred from homology"/>
<name>A0A5B7WS38_9MICC</name>
<feature type="domain" description="HTH lysR-type" evidence="5">
    <location>
        <begin position="34"/>
        <end position="91"/>
    </location>
</feature>
<dbReference type="InterPro" id="IPR036390">
    <property type="entry name" value="WH_DNA-bd_sf"/>
</dbReference>